<dbReference type="InterPro" id="IPR022973">
    <property type="entry name" value="Ribosomal_uL10_bac"/>
</dbReference>
<evidence type="ECO:0000313" key="8">
    <source>
        <dbReference type="Proteomes" id="UP001222118"/>
    </source>
</evidence>
<dbReference type="NCBIfam" id="NF000955">
    <property type="entry name" value="PRK00099.1-1"/>
    <property type="match status" value="1"/>
</dbReference>
<dbReference type="HAMAP" id="MF_00362">
    <property type="entry name" value="Ribosomal_uL10"/>
    <property type="match status" value="1"/>
</dbReference>
<evidence type="ECO:0000256" key="3">
    <source>
        <dbReference type="ARBA" id="ARBA00022980"/>
    </source>
</evidence>
<gene>
    <name evidence="6 7" type="primary">rplJ</name>
    <name evidence="7" type="ORF">PSQ90_00495</name>
</gene>
<dbReference type="EMBL" id="CP118247">
    <property type="protein sequence ID" value="WDR05982.1"/>
    <property type="molecule type" value="Genomic_DNA"/>
</dbReference>
<keyword evidence="6" id="KW-0699">rRNA-binding</keyword>
<evidence type="ECO:0000256" key="6">
    <source>
        <dbReference type="HAMAP-Rule" id="MF_00362"/>
    </source>
</evidence>
<dbReference type="GO" id="GO:0005840">
    <property type="term" value="C:ribosome"/>
    <property type="evidence" value="ECO:0007669"/>
    <property type="project" value="UniProtKB-KW"/>
</dbReference>
<comment type="subunit">
    <text evidence="6">Part of the ribosomal stalk of the 50S ribosomal subunit. The N-terminus interacts with L11 and the large rRNA to form the base of the stalk. The C-terminus forms an elongated spine to which L12 dimers bind in a sequential fashion forming a multimeric L10(L12)X complex.</text>
</comment>
<keyword evidence="8" id="KW-1185">Reference proteome</keyword>
<keyword evidence="4 6" id="KW-0687">Ribonucleoprotein</keyword>
<evidence type="ECO:0000313" key="7">
    <source>
        <dbReference type="EMBL" id="WDR05982.1"/>
    </source>
</evidence>
<proteinExistence type="inferred from homology"/>
<sequence length="173" mass="17855">MDRAEKRELVASLQSTLSGAGSIVLAQNAGLNVAALESLRRDIKQAGGQVKIAKNRLAKLALNETDNADMSALFTGPIVIAYADDPMTAPKIAAKFAEKNAKYVVLGGAMGQTALDADSVKALSTMPSLDELRATLAGMLKQPATRIASVVVAPAGGIARLLSAHAEKSNEAA</sequence>
<dbReference type="CDD" id="cd05797">
    <property type="entry name" value="Ribosomal_L10"/>
    <property type="match status" value="1"/>
</dbReference>
<name>A0ABY7YXU1_9HYPH</name>
<comment type="function">
    <text evidence="1 6">Forms part of the ribosomal stalk, playing a central role in the interaction of the ribosome with GTP-bound translation factors.</text>
</comment>
<comment type="similarity">
    <text evidence="2 6">Belongs to the universal ribosomal protein uL10 family.</text>
</comment>
<dbReference type="InterPro" id="IPR001790">
    <property type="entry name" value="Ribosomal_uL10"/>
</dbReference>
<keyword evidence="3 6" id="KW-0689">Ribosomal protein</keyword>
<dbReference type="Gene3D" id="6.10.250.290">
    <property type="match status" value="1"/>
</dbReference>
<dbReference type="Gene3D" id="3.30.70.1730">
    <property type="match status" value="1"/>
</dbReference>
<organism evidence="7 8">
    <name type="scientific">Devosia rhodophyticola</name>
    <dbReference type="NCBI Taxonomy" id="3026423"/>
    <lineage>
        <taxon>Bacteria</taxon>
        <taxon>Pseudomonadati</taxon>
        <taxon>Pseudomonadota</taxon>
        <taxon>Alphaproteobacteria</taxon>
        <taxon>Hyphomicrobiales</taxon>
        <taxon>Devosiaceae</taxon>
        <taxon>Devosia</taxon>
    </lineage>
</organism>
<evidence type="ECO:0000256" key="2">
    <source>
        <dbReference type="ARBA" id="ARBA00008889"/>
    </source>
</evidence>
<accession>A0ABY7YXU1</accession>
<keyword evidence="6" id="KW-0694">RNA-binding</keyword>
<dbReference type="SUPFAM" id="SSF160369">
    <property type="entry name" value="Ribosomal protein L10-like"/>
    <property type="match status" value="1"/>
</dbReference>
<dbReference type="InterPro" id="IPR043141">
    <property type="entry name" value="Ribosomal_uL10-like_sf"/>
</dbReference>
<dbReference type="Pfam" id="PF00466">
    <property type="entry name" value="Ribosomal_L10"/>
    <property type="match status" value="1"/>
</dbReference>
<dbReference type="RefSeq" id="WP_282211496.1">
    <property type="nucleotide sequence ID" value="NZ_CP118247.1"/>
</dbReference>
<evidence type="ECO:0000256" key="5">
    <source>
        <dbReference type="ARBA" id="ARBA00035202"/>
    </source>
</evidence>
<protein>
    <recommendedName>
        <fullName evidence="5 6">Large ribosomal subunit protein uL10</fullName>
    </recommendedName>
</protein>
<dbReference type="InterPro" id="IPR047865">
    <property type="entry name" value="Ribosomal_uL10_bac_type"/>
</dbReference>
<evidence type="ECO:0000256" key="4">
    <source>
        <dbReference type="ARBA" id="ARBA00023274"/>
    </source>
</evidence>
<evidence type="ECO:0000256" key="1">
    <source>
        <dbReference type="ARBA" id="ARBA00002633"/>
    </source>
</evidence>
<reference evidence="7 8" key="1">
    <citation type="submission" date="2023-02" db="EMBL/GenBank/DDBJ databases">
        <title>Devosia chondri sp. nov., isolated from the phycosphere of marine algae.</title>
        <authorList>
            <person name="Kim J.M."/>
            <person name="Lee J.K."/>
            <person name="Choi B.J."/>
            <person name="Bayburt H."/>
            <person name="Jeon C.O."/>
        </authorList>
    </citation>
    <scope>NUCLEOTIDE SEQUENCE [LARGE SCALE GENOMIC DNA]</scope>
    <source>
        <strain evidence="7 8">G2-5</strain>
    </source>
</reference>
<dbReference type="Proteomes" id="UP001222118">
    <property type="component" value="Chromosome"/>
</dbReference>
<dbReference type="PANTHER" id="PTHR11560">
    <property type="entry name" value="39S RIBOSOMAL PROTEIN L10, MITOCHONDRIAL"/>
    <property type="match status" value="1"/>
</dbReference>